<evidence type="ECO:0000313" key="3">
    <source>
        <dbReference type="EMBL" id="KKQ37595.1"/>
    </source>
</evidence>
<dbReference type="InterPro" id="IPR001387">
    <property type="entry name" value="Cro/C1-type_HTH"/>
</dbReference>
<dbReference type="InterPro" id="IPR010982">
    <property type="entry name" value="Lambda_DNA-bd_dom_sf"/>
</dbReference>
<evidence type="ECO:0000256" key="1">
    <source>
        <dbReference type="ARBA" id="ARBA00023125"/>
    </source>
</evidence>
<organism evidence="3 4">
    <name type="scientific">Candidatus Roizmanbacteria bacterium GW2011_GWA2_37_7</name>
    <dbReference type="NCBI Taxonomy" id="1618481"/>
    <lineage>
        <taxon>Bacteria</taxon>
        <taxon>Candidatus Roizmaniibacteriota</taxon>
    </lineage>
</organism>
<sequence>MGKPITHQHILRNFGERLQKVRKSQGISQEQLAGLLSMHRTYVGMVERGERNPTIRTLYKIAKALKVKSSDLLPF</sequence>
<dbReference type="CDD" id="cd00093">
    <property type="entry name" value="HTH_XRE"/>
    <property type="match status" value="1"/>
</dbReference>
<feature type="domain" description="HTH cro/C1-type" evidence="2">
    <location>
        <begin position="18"/>
        <end position="72"/>
    </location>
</feature>
<dbReference type="PANTHER" id="PTHR46797:SF1">
    <property type="entry name" value="METHYLPHOSPHONATE SYNTHASE"/>
    <property type="match status" value="1"/>
</dbReference>
<dbReference type="GO" id="GO:0005829">
    <property type="term" value="C:cytosol"/>
    <property type="evidence" value="ECO:0007669"/>
    <property type="project" value="TreeGrafter"/>
</dbReference>
<comment type="caution">
    <text evidence="3">The sequence shown here is derived from an EMBL/GenBank/DDBJ whole genome shotgun (WGS) entry which is preliminary data.</text>
</comment>
<dbReference type="AlphaFoldDB" id="A0A0G0HGG0"/>
<evidence type="ECO:0000313" key="4">
    <source>
        <dbReference type="Proteomes" id="UP000034471"/>
    </source>
</evidence>
<dbReference type="SUPFAM" id="SSF47413">
    <property type="entry name" value="lambda repressor-like DNA-binding domains"/>
    <property type="match status" value="1"/>
</dbReference>
<dbReference type="SMART" id="SM00530">
    <property type="entry name" value="HTH_XRE"/>
    <property type="match status" value="1"/>
</dbReference>
<gene>
    <name evidence="3" type="ORF">US54_C0030G0002</name>
</gene>
<dbReference type="Proteomes" id="UP000034471">
    <property type="component" value="Unassembled WGS sequence"/>
</dbReference>
<dbReference type="STRING" id="1618481.US54_C0030G0002"/>
<dbReference type="GO" id="GO:0003677">
    <property type="term" value="F:DNA binding"/>
    <property type="evidence" value="ECO:0007669"/>
    <property type="project" value="UniProtKB-KW"/>
</dbReference>
<dbReference type="Pfam" id="PF01381">
    <property type="entry name" value="HTH_3"/>
    <property type="match status" value="1"/>
</dbReference>
<reference evidence="3 4" key="1">
    <citation type="journal article" date="2015" name="Nature">
        <title>rRNA introns, odd ribosomes, and small enigmatic genomes across a large radiation of phyla.</title>
        <authorList>
            <person name="Brown C.T."/>
            <person name="Hug L.A."/>
            <person name="Thomas B.C."/>
            <person name="Sharon I."/>
            <person name="Castelle C.J."/>
            <person name="Singh A."/>
            <person name="Wilkins M.J."/>
            <person name="Williams K.H."/>
            <person name="Banfield J.F."/>
        </authorList>
    </citation>
    <scope>NUCLEOTIDE SEQUENCE [LARGE SCALE GENOMIC DNA]</scope>
</reference>
<keyword evidence="1 3" id="KW-0238">DNA-binding</keyword>
<dbReference type="GO" id="GO:0003700">
    <property type="term" value="F:DNA-binding transcription factor activity"/>
    <property type="evidence" value="ECO:0007669"/>
    <property type="project" value="TreeGrafter"/>
</dbReference>
<dbReference type="Gene3D" id="1.10.260.40">
    <property type="entry name" value="lambda repressor-like DNA-binding domains"/>
    <property type="match status" value="1"/>
</dbReference>
<proteinExistence type="predicted"/>
<protein>
    <submittedName>
        <fullName evidence="3">DNA-binding protein</fullName>
    </submittedName>
</protein>
<dbReference type="EMBL" id="LBTJ01000030">
    <property type="protein sequence ID" value="KKQ37595.1"/>
    <property type="molecule type" value="Genomic_DNA"/>
</dbReference>
<name>A0A0G0HGG0_9BACT</name>
<evidence type="ECO:0000259" key="2">
    <source>
        <dbReference type="PROSITE" id="PS50943"/>
    </source>
</evidence>
<dbReference type="InterPro" id="IPR050807">
    <property type="entry name" value="TransReg_Diox_bact_type"/>
</dbReference>
<dbReference type="PROSITE" id="PS50943">
    <property type="entry name" value="HTH_CROC1"/>
    <property type="match status" value="1"/>
</dbReference>
<dbReference type="PANTHER" id="PTHR46797">
    <property type="entry name" value="HTH-TYPE TRANSCRIPTIONAL REGULATOR"/>
    <property type="match status" value="1"/>
</dbReference>
<accession>A0A0G0HGG0</accession>